<name>A0AAN9ZF22_9ORTH</name>
<evidence type="ECO:0000313" key="2">
    <source>
        <dbReference type="EMBL" id="KAK7872232.1"/>
    </source>
</evidence>
<organism evidence="2 3">
    <name type="scientific">Gryllus longicercus</name>
    <dbReference type="NCBI Taxonomy" id="2509291"/>
    <lineage>
        <taxon>Eukaryota</taxon>
        <taxon>Metazoa</taxon>
        <taxon>Ecdysozoa</taxon>
        <taxon>Arthropoda</taxon>
        <taxon>Hexapoda</taxon>
        <taxon>Insecta</taxon>
        <taxon>Pterygota</taxon>
        <taxon>Neoptera</taxon>
        <taxon>Polyneoptera</taxon>
        <taxon>Orthoptera</taxon>
        <taxon>Ensifera</taxon>
        <taxon>Gryllidea</taxon>
        <taxon>Grylloidea</taxon>
        <taxon>Gryllidae</taxon>
        <taxon>Gryllinae</taxon>
        <taxon>Gryllus</taxon>
    </lineage>
</organism>
<reference evidence="2 3" key="1">
    <citation type="submission" date="2024-03" db="EMBL/GenBank/DDBJ databases">
        <title>The genome assembly and annotation of the cricket Gryllus longicercus Weissman &amp; Gray.</title>
        <authorList>
            <person name="Szrajer S."/>
            <person name="Gray D."/>
            <person name="Ylla G."/>
        </authorList>
    </citation>
    <scope>NUCLEOTIDE SEQUENCE [LARGE SCALE GENOMIC DNA]</scope>
    <source>
        <strain evidence="2">DAG 2021-001</strain>
        <tissue evidence="2">Whole body minus gut</tissue>
    </source>
</reference>
<feature type="region of interest" description="Disordered" evidence="1">
    <location>
        <begin position="1"/>
        <end position="91"/>
    </location>
</feature>
<keyword evidence="3" id="KW-1185">Reference proteome</keyword>
<dbReference type="EMBL" id="JAZDUA010000027">
    <property type="protein sequence ID" value="KAK7872232.1"/>
    <property type="molecule type" value="Genomic_DNA"/>
</dbReference>
<feature type="compositionally biased region" description="Gly residues" evidence="1">
    <location>
        <begin position="25"/>
        <end position="34"/>
    </location>
</feature>
<accession>A0AAN9ZF22</accession>
<feature type="compositionally biased region" description="Pro residues" evidence="1">
    <location>
        <begin position="74"/>
        <end position="84"/>
    </location>
</feature>
<sequence length="127" mass="13692">MTCSRDPHPPGWLGLSNRPPPSPPIGGGVGGTGPGVRSRDVTLPRSPLVKARTTRGSQPTVAPEQVVATQRSTPAPPRPAPPRPDSSSSRPEFYFTCFRSTLLLYRLLTQTHTGTERTESVNSYCIK</sequence>
<gene>
    <name evidence="2" type="ORF">R5R35_012090</name>
</gene>
<comment type="caution">
    <text evidence="2">The sequence shown here is derived from an EMBL/GenBank/DDBJ whole genome shotgun (WGS) entry which is preliminary data.</text>
</comment>
<dbReference type="AlphaFoldDB" id="A0AAN9ZF22"/>
<protein>
    <submittedName>
        <fullName evidence="2">Uncharacterized protein</fullName>
    </submittedName>
</protein>
<evidence type="ECO:0000256" key="1">
    <source>
        <dbReference type="SAM" id="MobiDB-lite"/>
    </source>
</evidence>
<proteinExistence type="predicted"/>
<evidence type="ECO:0000313" key="3">
    <source>
        <dbReference type="Proteomes" id="UP001378592"/>
    </source>
</evidence>
<dbReference type="Proteomes" id="UP001378592">
    <property type="component" value="Unassembled WGS sequence"/>
</dbReference>